<name>A0ABT9ZPS8_9BACI</name>
<evidence type="ECO:0000313" key="2">
    <source>
        <dbReference type="Proteomes" id="UP001230005"/>
    </source>
</evidence>
<comment type="caution">
    <text evidence="1">The sequence shown here is derived from an EMBL/GenBank/DDBJ whole genome shotgun (WGS) entry which is preliminary data.</text>
</comment>
<dbReference type="RefSeq" id="WP_307320439.1">
    <property type="nucleotide sequence ID" value="NZ_JAUSUG010000001.1"/>
</dbReference>
<dbReference type="Proteomes" id="UP001230005">
    <property type="component" value="Unassembled WGS sequence"/>
</dbReference>
<proteinExistence type="predicted"/>
<accession>A0ABT9ZPS8</accession>
<protein>
    <submittedName>
        <fullName evidence="1">Uncharacterized protein</fullName>
    </submittedName>
</protein>
<reference evidence="1 2" key="1">
    <citation type="submission" date="2023-07" db="EMBL/GenBank/DDBJ databases">
        <title>Genomic Encyclopedia of Type Strains, Phase IV (KMG-IV): sequencing the most valuable type-strain genomes for metagenomic binning, comparative biology and taxonomic classification.</title>
        <authorList>
            <person name="Goeker M."/>
        </authorList>
    </citation>
    <scope>NUCLEOTIDE SEQUENCE [LARGE SCALE GENOMIC DNA]</scope>
    <source>
        <strain evidence="1 2">DSM 9768</strain>
    </source>
</reference>
<dbReference type="EMBL" id="JAUSUG010000001">
    <property type="protein sequence ID" value="MDQ0252717.1"/>
    <property type="molecule type" value="Genomic_DNA"/>
</dbReference>
<evidence type="ECO:0000313" key="1">
    <source>
        <dbReference type="EMBL" id="MDQ0252717.1"/>
    </source>
</evidence>
<sequence>MVRSTTSFKNNSGYENYGVGNYSFHWWVEELSGKTGEAVNMNYAAGARGQHFYSHSECDSRAVLIL</sequence>
<gene>
    <name evidence="1" type="ORF">J2S74_000089</name>
</gene>
<organism evidence="1 2">
    <name type="scientific">Evansella vedderi</name>
    <dbReference type="NCBI Taxonomy" id="38282"/>
    <lineage>
        <taxon>Bacteria</taxon>
        <taxon>Bacillati</taxon>
        <taxon>Bacillota</taxon>
        <taxon>Bacilli</taxon>
        <taxon>Bacillales</taxon>
        <taxon>Bacillaceae</taxon>
        <taxon>Evansella</taxon>
    </lineage>
</organism>
<keyword evidence="2" id="KW-1185">Reference proteome</keyword>